<dbReference type="Proteomes" id="UP000827724">
    <property type="component" value="Unassembled WGS sequence"/>
</dbReference>
<proteinExistence type="predicted"/>
<evidence type="ECO:0000313" key="2">
    <source>
        <dbReference type="EMBL" id="KAH6610343.1"/>
    </source>
</evidence>
<feature type="compositionally biased region" description="Polar residues" evidence="1">
    <location>
        <begin position="226"/>
        <end position="243"/>
    </location>
</feature>
<feature type="region of interest" description="Disordered" evidence="1">
    <location>
        <begin position="194"/>
        <end position="355"/>
    </location>
</feature>
<dbReference type="AlphaFoldDB" id="A0A9P8TZ74"/>
<feature type="compositionally biased region" description="Polar residues" evidence="1">
    <location>
        <begin position="296"/>
        <end position="306"/>
    </location>
</feature>
<comment type="caution">
    <text evidence="2">The sequence shown here is derived from an EMBL/GenBank/DDBJ whole genome shotgun (WGS) entry which is preliminary data.</text>
</comment>
<dbReference type="EMBL" id="JAIWOZ010000001">
    <property type="protein sequence ID" value="KAH6610343.1"/>
    <property type="molecule type" value="Genomic_DNA"/>
</dbReference>
<reference evidence="2" key="1">
    <citation type="submission" date="2021-08" db="EMBL/GenBank/DDBJ databases">
        <title>Chromosome-Level Trichoderma cornu-damae using Hi-C Data.</title>
        <authorList>
            <person name="Kim C.S."/>
        </authorList>
    </citation>
    <scope>NUCLEOTIDE SEQUENCE</scope>
    <source>
        <strain evidence="2">KA19-0412C</strain>
    </source>
</reference>
<gene>
    <name evidence="2" type="ORF">Trco_000363</name>
</gene>
<name>A0A9P8TZ74_9HYPO</name>
<dbReference type="OrthoDB" id="4900702at2759"/>
<protein>
    <submittedName>
        <fullName evidence="2">Uncharacterized protein</fullName>
    </submittedName>
</protein>
<feature type="compositionally biased region" description="Basic and acidic residues" evidence="1">
    <location>
        <begin position="309"/>
        <end position="321"/>
    </location>
</feature>
<evidence type="ECO:0000256" key="1">
    <source>
        <dbReference type="SAM" id="MobiDB-lite"/>
    </source>
</evidence>
<sequence>MFVISRYGDFPTREPFQAPTPLIMKTRNIQWRQTAPDGITNPKFLWETYWDRFNHMRIPVLDEEKFFATAIEIAKIAKDQQDFETRFEERNRKQHKALVDTLKETHKHICGINFVDIFPCEEAEDMASMAASTGCFEYFLRLLKGGAYGWEADKAERTEETEEIVHESSWYDDSGVLHVPKSCLSTCIEDDDEYDPGWYHPRGGEDGGSTSTRQGAEPTADVTAQRAPSSNGGEASPSTQVAGESTARKRAGFDDDDDDDRERKRQKTESPASPTSHAFPPTPTEDALMEDPPQRNPDQTTGQQTADGRPAEKRAGKEKKSGGGVRKRRKQSSASGTLNTRSARRAKSSTLWELDGSDMVVILAGLGAAA</sequence>
<organism evidence="2 3">
    <name type="scientific">Trichoderma cornu-damae</name>
    <dbReference type="NCBI Taxonomy" id="654480"/>
    <lineage>
        <taxon>Eukaryota</taxon>
        <taxon>Fungi</taxon>
        <taxon>Dikarya</taxon>
        <taxon>Ascomycota</taxon>
        <taxon>Pezizomycotina</taxon>
        <taxon>Sordariomycetes</taxon>
        <taxon>Hypocreomycetidae</taxon>
        <taxon>Hypocreales</taxon>
        <taxon>Hypocreaceae</taxon>
        <taxon>Trichoderma</taxon>
    </lineage>
</organism>
<evidence type="ECO:0000313" key="3">
    <source>
        <dbReference type="Proteomes" id="UP000827724"/>
    </source>
</evidence>
<accession>A0A9P8TZ74</accession>
<keyword evidence="3" id="KW-1185">Reference proteome</keyword>